<keyword evidence="1" id="KW-0732">Signal</keyword>
<sequence length="95" mass="10531">MSISVALRFLVELFVLTNVAISPGIPLSPSSEHVAWAEKCIPSTVVPSLPSPRAQQTHTHTPSHTGWEFYLLKRSPKVPQLLPYVRVCVVWCVVV</sequence>
<organism evidence="2">
    <name type="scientific">Anopheles triannulatus</name>
    <dbReference type="NCBI Taxonomy" id="58253"/>
    <lineage>
        <taxon>Eukaryota</taxon>
        <taxon>Metazoa</taxon>
        <taxon>Ecdysozoa</taxon>
        <taxon>Arthropoda</taxon>
        <taxon>Hexapoda</taxon>
        <taxon>Insecta</taxon>
        <taxon>Pterygota</taxon>
        <taxon>Neoptera</taxon>
        <taxon>Endopterygota</taxon>
        <taxon>Diptera</taxon>
        <taxon>Nematocera</taxon>
        <taxon>Culicoidea</taxon>
        <taxon>Culicidae</taxon>
        <taxon>Anophelinae</taxon>
        <taxon>Anopheles</taxon>
    </lineage>
</organism>
<feature type="chain" id="PRO_5014669538" evidence="1">
    <location>
        <begin position="22"/>
        <end position="95"/>
    </location>
</feature>
<evidence type="ECO:0000313" key="2">
    <source>
        <dbReference type="EMBL" id="MBW48119.1"/>
    </source>
</evidence>
<protein>
    <submittedName>
        <fullName evidence="2">Putative secreted protein</fullName>
    </submittedName>
</protein>
<accession>A0A2M4B4Z0</accession>
<name>A0A2M4B4Z0_9DIPT</name>
<reference evidence="2" key="1">
    <citation type="submission" date="2018-01" db="EMBL/GenBank/DDBJ databases">
        <title>An insight into the sialome of Amazonian anophelines.</title>
        <authorList>
            <person name="Ribeiro J.M."/>
            <person name="Scarpassa V."/>
            <person name="Calvo E."/>
        </authorList>
    </citation>
    <scope>NUCLEOTIDE SEQUENCE</scope>
    <source>
        <tissue evidence="2">Salivary glands</tissue>
    </source>
</reference>
<evidence type="ECO:0000256" key="1">
    <source>
        <dbReference type="SAM" id="SignalP"/>
    </source>
</evidence>
<proteinExistence type="predicted"/>
<feature type="signal peptide" evidence="1">
    <location>
        <begin position="1"/>
        <end position="21"/>
    </location>
</feature>
<dbReference type="AlphaFoldDB" id="A0A2M4B4Z0"/>
<dbReference type="EMBL" id="GGFK01014798">
    <property type="protein sequence ID" value="MBW48119.1"/>
    <property type="molecule type" value="Transcribed_RNA"/>
</dbReference>